<gene>
    <name evidence="5" type="ORF">GSTENG00002187001</name>
</gene>
<comment type="subcellular location">
    <subcellularLocation>
        <location evidence="1">Endomembrane system</location>
    </subcellularLocation>
</comment>
<evidence type="ECO:0000256" key="1">
    <source>
        <dbReference type="ARBA" id="ARBA00004308"/>
    </source>
</evidence>
<reference evidence="5" key="2">
    <citation type="submission" date="2004-02" db="EMBL/GenBank/DDBJ databases">
        <authorList>
            <consortium name="Genoscope"/>
            <consortium name="Whitehead Institute Centre for Genome Research"/>
        </authorList>
    </citation>
    <scope>NUCLEOTIDE SEQUENCE</scope>
</reference>
<proteinExistence type="predicted"/>
<keyword evidence="3" id="KW-0677">Repeat</keyword>
<dbReference type="EMBL" id="CAAE01005283">
    <property type="protein sequence ID" value="CAF88668.1"/>
    <property type="molecule type" value="Genomic_DNA"/>
</dbReference>
<dbReference type="AlphaFoldDB" id="Q4TEL4"/>
<dbReference type="PANTHER" id="PTHR14514">
    <property type="entry name" value="PKA ANCHORING PROTEIN"/>
    <property type="match status" value="1"/>
</dbReference>
<evidence type="ECO:0000256" key="3">
    <source>
        <dbReference type="ARBA" id="ARBA00022737"/>
    </source>
</evidence>
<name>Q4TEL4_TETNG</name>
<sequence>MLMVSFPIQEFHESLHSLLLWLDHAERRCDAASISQPDTPASALQDHRHTLQVGTLQLSAAVHDPAPVNHGGGVPQALLEELQQRQARHTSLQLLWSQLQPEEAAEDSLETREKIRVTGSKLRLLLKQVDGGLGALRRHLVSGERAGGLISALGYGYNQPRCLTRTVRLRQTSAAAQALLQRSPRRGRSP</sequence>
<evidence type="ECO:0000256" key="2">
    <source>
        <dbReference type="ARBA" id="ARBA00022553"/>
    </source>
</evidence>
<evidence type="ECO:0000256" key="4">
    <source>
        <dbReference type="ARBA" id="ARBA00023136"/>
    </source>
</evidence>
<keyword evidence="4" id="KW-0472">Membrane</keyword>
<dbReference type="PANTHER" id="PTHR14514:SF7">
    <property type="entry name" value="KASH DOMAIN-CONTAINING PROTEIN"/>
    <property type="match status" value="1"/>
</dbReference>
<protein>
    <submittedName>
        <fullName evidence="5">Chromosome undetermined SCAF5283, whole genome shotgun sequence</fullName>
    </submittedName>
</protein>
<organism evidence="5">
    <name type="scientific">Tetraodon nigroviridis</name>
    <name type="common">Spotted green pufferfish</name>
    <name type="synonym">Chelonodon nigroviridis</name>
    <dbReference type="NCBI Taxonomy" id="99883"/>
    <lineage>
        <taxon>Eukaryota</taxon>
        <taxon>Metazoa</taxon>
        <taxon>Chordata</taxon>
        <taxon>Craniata</taxon>
        <taxon>Vertebrata</taxon>
        <taxon>Euteleostomi</taxon>
        <taxon>Actinopterygii</taxon>
        <taxon>Neopterygii</taxon>
        <taxon>Teleostei</taxon>
        <taxon>Neoteleostei</taxon>
        <taxon>Acanthomorphata</taxon>
        <taxon>Eupercaria</taxon>
        <taxon>Tetraodontiformes</taxon>
        <taxon>Tetradontoidea</taxon>
        <taxon>Tetraodontidae</taxon>
        <taxon>Tetraodon</taxon>
    </lineage>
</organism>
<evidence type="ECO:0000313" key="5">
    <source>
        <dbReference type="EMBL" id="CAF88668.1"/>
    </source>
</evidence>
<reference evidence="5" key="1">
    <citation type="journal article" date="2004" name="Nature">
        <title>Genome duplication in the teleost fish Tetraodon nigroviridis reveals the early vertebrate proto-karyotype.</title>
        <authorList>
            <person name="Jaillon O."/>
            <person name="Aury J.-M."/>
            <person name="Brunet F."/>
            <person name="Petit J.-L."/>
            <person name="Stange-Thomann N."/>
            <person name="Mauceli E."/>
            <person name="Bouneau L."/>
            <person name="Fischer C."/>
            <person name="Ozouf-Costaz C."/>
            <person name="Bernot A."/>
            <person name="Nicaud S."/>
            <person name="Jaffe D."/>
            <person name="Fisher S."/>
            <person name="Lutfalla G."/>
            <person name="Dossat C."/>
            <person name="Segurens B."/>
            <person name="Dasilva C."/>
            <person name="Salanoubat M."/>
            <person name="Levy M."/>
            <person name="Boudet N."/>
            <person name="Castellano S."/>
            <person name="Anthouard V."/>
            <person name="Jubin C."/>
            <person name="Castelli V."/>
            <person name="Katinka M."/>
            <person name="Vacherie B."/>
            <person name="Biemont C."/>
            <person name="Skalli Z."/>
            <person name="Cattolico L."/>
            <person name="Poulain J."/>
            <person name="De Berardinis V."/>
            <person name="Cruaud C."/>
            <person name="Duprat S."/>
            <person name="Brottier P."/>
            <person name="Coutanceau J.-P."/>
            <person name="Gouzy J."/>
            <person name="Parra G."/>
            <person name="Lardier G."/>
            <person name="Chapple C."/>
            <person name="McKernan K.J."/>
            <person name="McEwan P."/>
            <person name="Bosak S."/>
            <person name="Kellis M."/>
            <person name="Volff J.-N."/>
            <person name="Guigo R."/>
            <person name="Zody M.C."/>
            <person name="Mesirov J."/>
            <person name="Lindblad-Toh K."/>
            <person name="Birren B."/>
            <person name="Nusbaum C."/>
            <person name="Kahn D."/>
            <person name="Robinson-Rechavi M."/>
            <person name="Laudet V."/>
            <person name="Schachter V."/>
            <person name="Quetier F."/>
            <person name="Saurin W."/>
            <person name="Scarpelli C."/>
            <person name="Wincker P."/>
            <person name="Lander E.S."/>
            <person name="Weissenbach J."/>
            <person name="Roest Crollius H."/>
        </authorList>
    </citation>
    <scope>NUCLEOTIDE SEQUENCE [LARGE SCALE GENOMIC DNA]</scope>
</reference>
<accession>Q4TEL4</accession>
<dbReference type="KEGG" id="tng:GSTEN00002187G001"/>
<dbReference type="OrthoDB" id="18853at2759"/>
<keyword evidence="2" id="KW-0597">Phosphoprotein</keyword>